<evidence type="ECO:0000256" key="1">
    <source>
        <dbReference type="ARBA" id="ARBA00022723"/>
    </source>
</evidence>
<sequence length="391" mass="44583">MSKSSTTQRSTFANIVTTDVHTMNTHLLRCQICLNLHPVLQFKFFPCGHGFCTACIENIFSHNPKCPHCRVTLRRREAHVVYIDIPSPEEERAAKVETLVEGFAQMDRNSKLISVENAGKKLNAFVKEVEGGQDTYSSLLQAVEDFKERIIPAFRKAEEQAKEIETLKKKLEVCQHDLAGSVSRVKPLEKELGKMRSNLCQVEQERDQAIGLAEQASQETIRLRQRLARTEQEVHDLQAETKRYKEHLLQQANIARSQNKKIERLKKDSNKSKAQPTQENARSEVVLESEKSVTQSYDACEVDLEMPLTPSSSLERPLSTHANNVRHDFEAMPPPGGFRSDWQLPDKFSKKRKRDSENGRTDGFPLSLDTKGRPLRTVQLGTRRTLRAPLR</sequence>
<evidence type="ECO:0000256" key="3">
    <source>
        <dbReference type="ARBA" id="ARBA00022833"/>
    </source>
</evidence>
<dbReference type="GO" id="GO:0008270">
    <property type="term" value="F:zinc ion binding"/>
    <property type="evidence" value="ECO:0007669"/>
    <property type="project" value="UniProtKB-KW"/>
</dbReference>
<dbReference type="InterPro" id="IPR001841">
    <property type="entry name" value="Znf_RING"/>
</dbReference>
<dbReference type="SUPFAM" id="SSF57850">
    <property type="entry name" value="RING/U-box"/>
    <property type="match status" value="1"/>
</dbReference>
<organism evidence="7 8">
    <name type="scientific">Lyophyllum shimeji</name>
    <name type="common">Hon-shimeji</name>
    <name type="synonym">Tricholoma shimeji</name>
    <dbReference type="NCBI Taxonomy" id="47721"/>
    <lineage>
        <taxon>Eukaryota</taxon>
        <taxon>Fungi</taxon>
        <taxon>Dikarya</taxon>
        <taxon>Basidiomycota</taxon>
        <taxon>Agaricomycotina</taxon>
        <taxon>Agaricomycetes</taxon>
        <taxon>Agaricomycetidae</taxon>
        <taxon>Agaricales</taxon>
        <taxon>Tricholomatineae</taxon>
        <taxon>Lyophyllaceae</taxon>
        <taxon>Lyophyllum</taxon>
    </lineage>
</organism>
<protein>
    <recommendedName>
        <fullName evidence="6">RING-type domain-containing protein</fullName>
    </recommendedName>
</protein>
<keyword evidence="2 4" id="KW-0863">Zinc-finger</keyword>
<dbReference type="PROSITE" id="PS00518">
    <property type="entry name" value="ZF_RING_1"/>
    <property type="match status" value="1"/>
</dbReference>
<feature type="compositionally biased region" description="Basic and acidic residues" evidence="5">
    <location>
        <begin position="260"/>
        <end position="271"/>
    </location>
</feature>
<feature type="region of interest" description="Disordered" evidence="5">
    <location>
        <begin position="250"/>
        <end position="289"/>
    </location>
</feature>
<dbReference type="PROSITE" id="PS50089">
    <property type="entry name" value="ZF_RING_2"/>
    <property type="match status" value="1"/>
</dbReference>
<evidence type="ECO:0000256" key="4">
    <source>
        <dbReference type="PROSITE-ProRule" id="PRU00175"/>
    </source>
</evidence>
<gene>
    <name evidence="7" type="ORF">LshimejAT787_0207420</name>
</gene>
<evidence type="ECO:0000259" key="6">
    <source>
        <dbReference type="PROSITE" id="PS50089"/>
    </source>
</evidence>
<keyword evidence="3" id="KW-0862">Zinc</keyword>
<comment type="caution">
    <text evidence="7">The sequence shown here is derived from an EMBL/GenBank/DDBJ whole genome shotgun (WGS) entry which is preliminary data.</text>
</comment>
<dbReference type="InterPro" id="IPR013083">
    <property type="entry name" value="Znf_RING/FYVE/PHD"/>
</dbReference>
<keyword evidence="1" id="KW-0479">Metal-binding</keyword>
<evidence type="ECO:0000256" key="2">
    <source>
        <dbReference type="ARBA" id="ARBA00022771"/>
    </source>
</evidence>
<reference evidence="7" key="1">
    <citation type="submission" date="2022-07" db="EMBL/GenBank/DDBJ databases">
        <title>The genome of Lyophyllum shimeji provides insight into the initial evolution of ectomycorrhizal fungal genome.</title>
        <authorList>
            <person name="Kobayashi Y."/>
            <person name="Shibata T."/>
            <person name="Hirakawa H."/>
            <person name="Shigenobu S."/>
            <person name="Nishiyama T."/>
            <person name="Yamada A."/>
            <person name="Hasebe M."/>
            <person name="Kawaguchi M."/>
        </authorList>
    </citation>
    <scope>NUCLEOTIDE SEQUENCE</scope>
    <source>
        <strain evidence="7">AT787</strain>
    </source>
</reference>
<dbReference type="EMBL" id="BRPK01000002">
    <property type="protein sequence ID" value="GLB35177.1"/>
    <property type="molecule type" value="Genomic_DNA"/>
</dbReference>
<feature type="domain" description="RING-type" evidence="6">
    <location>
        <begin position="30"/>
        <end position="70"/>
    </location>
</feature>
<dbReference type="Proteomes" id="UP001063166">
    <property type="component" value="Unassembled WGS sequence"/>
</dbReference>
<evidence type="ECO:0000256" key="5">
    <source>
        <dbReference type="SAM" id="MobiDB-lite"/>
    </source>
</evidence>
<evidence type="ECO:0000313" key="7">
    <source>
        <dbReference type="EMBL" id="GLB35177.1"/>
    </source>
</evidence>
<name>A0A9P3PGX1_LYOSH</name>
<dbReference type="Pfam" id="PF13920">
    <property type="entry name" value="zf-C3HC4_3"/>
    <property type="match status" value="1"/>
</dbReference>
<dbReference type="SMART" id="SM00184">
    <property type="entry name" value="RING"/>
    <property type="match status" value="1"/>
</dbReference>
<dbReference type="AlphaFoldDB" id="A0A9P3PGX1"/>
<feature type="region of interest" description="Disordered" evidence="5">
    <location>
        <begin position="327"/>
        <end position="374"/>
    </location>
</feature>
<dbReference type="Gene3D" id="3.30.40.10">
    <property type="entry name" value="Zinc/RING finger domain, C3HC4 (zinc finger)"/>
    <property type="match status" value="1"/>
</dbReference>
<evidence type="ECO:0000313" key="8">
    <source>
        <dbReference type="Proteomes" id="UP001063166"/>
    </source>
</evidence>
<dbReference type="InterPro" id="IPR017907">
    <property type="entry name" value="Znf_RING_CS"/>
</dbReference>
<accession>A0A9P3PGX1</accession>
<dbReference type="OrthoDB" id="6105938at2759"/>
<proteinExistence type="predicted"/>
<keyword evidence="8" id="KW-1185">Reference proteome</keyword>